<evidence type="ECO:0000256" key="1">
    <source>
        <dbReference type="SAM" id="MobiDB-lite"/>
    </source>
</evidence>
<accession>A0ABT4LEN2</accession>
<dbReference type="NCBIfam" id="TIGR01965">
    <property type="entry name" value="VCBS_repeat"/>
    <property type="match status" value="1"/>
</dbReference>
<dbReference type="Pfam" id="PF19116">
    <property type="entry name" value="DUF5801"/>
    <property type="match status" value="3"/>
</dbReference>
<protein>
    <submittedName>
        <fullName evidence="3">DUF5801 domain-containing protein</fullName>
    </submittedName>
</protein>
<feature type="compositionally biased region" description="Polar residues" evidence="1">
    <location>
        <begin position="1"/>
        <end position="17"/>
    </location>
</feature>
<dbReference type="EMBL" id="JAPWGY010000001">
    <property type="protein sequence ID" value="MCZ4279568.1"/>
    <property type="molecule type" value="Genomic_DNA"/>
</dbReference>
<feature type="domain" description="DUF5801" evidence="2">
    <location>
        <begin position="1404"/>
        <end position="1533"/>
    </location>
</feature>
<evidence type="ECO:0000313" key="3">
    <source>
        <dbReference type="EMBL" id="MCZ4279568.1"/>
    </source>
</evidence>
<dbReference type="Proteomes" id="UP001069802">
    <property type="component" value="Unassembled WGS sequence"/>
</dbReference>
<dbReference type="RefSeq" id="WP_269421768.1">
    <property type="nucleotide sequence ID" value="NZ_JAPWGY010000001.1"/>
</dbReference>
<feature type="domain" description="DUF5801" evidence="2">
    <location>
        <begin position="1092"/>
        <end position="1222"/>
    </location>
</feature>
<evidence type="ECO:0000313" key="4">
    <source>
        <dbReference type="Proteomes" id="UP001069802"/>
    </source>
</evidence>
<organism evidence="3 4">
    <name type="scientific">Kiloniella laminariae</name>
    <dbReference type="NCBI Taxonomy" id="454162"/>
    <lineage>
        <taxon>Bacteria</taxon>
        <taxon>Pseudomonadati</taxon>
        <taxon>Pseudomonadota</taxon>
        <taxon>Alphaproteobacteria</taxon>
        <taxon>Rhodospirillales</taxon>
        <taxon>Kiloniellaceae</taxon>
        <taxon>Kiloniella</taxon>
    </lineage>
</organism>
<feature type="region of interest" description="Disordered" evidence="1">
    <location>
        <begin position="1"/>
        <end position="24"/>
    </location>
</feature>
<keyword evidence="4" id="KW-1185">Reference proteome</keyword>
<gene>
    <name evidence="3" type="ORF">O4H49_02185</name>
</gene>
<reference evidence="3" key="1">
    <citation type="submission" date="2022-12" db="EMBL/GenBank/DDBJ databases">
        <title>Bacterial isolates from different developmental stages of Nematostella vectensis.</title>
        <authorList>
            <person name="Fraune S."/>
        </authorList>
    </citation>
    <scope>NUCLEOTIDE SEQUENCE</scope>
    <source>
        <strain evidence="3">G21630-S1</strain>
    </source>
</reference>
<dbReference type="InterPro" id="IPR010221">
    <property type="entry name" value="VCBS_dom"/>
</dbReference>
<dbReference type="Pfam" id="PF17963">
    <property type="entry name" value="Big_9"/>
    <property type="match status" value="2"/>
</dbReference>
<evidence type="ECO:0000259" key="2">
    <source>
        <dbReference type="Pfam" id="PF19116"/>
    </source>
</evidence>
<comment type="caution">
    <text evidence="3">The sequence shown here is derived from an EMBL/GenBank/DDBJ whole genome shotgun (WGS) entry which is preliminary data.</text>
</comment>
<feature type="region of interest" description="Disordered" evidence="1">
    <location>
        <begin position="1055"/>
        <end position="1075"/>
    </location>
</feature>
<dbReference type="InterPro" id="IPR043824">
    <property type="entry name" value="DUF5801"/>
</dbReference>
<name>A0ABT4LEN2_9PROT</name>
<sequence length="2093" mass="215293">MTDNLTQDTSALTSAETVSGEESRDNVVGQATVISIGAPSQAGQTIEQRLESGQQAVLDFDAAAATPSVDGDNFVLSFDSNGDGAADSQLVFLGLVSQAQGADAPVLVINGVEIAANQLIGQALALADGDGTLETAAGGTGAGAGPAGGGGSTYSDDLGENIDLLNAQGVIDGTVGSLIGVPSGADAPDPAEGVFSFTFATTVVDGADVKGAFVGGFEDWQANQHLGDETESPMQIAFTFVPADNEVVDSIDITSLPVGVTLYVGGFAPENIVFSSVPGSEVGTLPINILGSDLDEVYLQGDEHSDADIPVTITANISDPDSGETASVTASGTAIIDAAADKPDVEIVAKEGTVIENAFSDLSDWTVLTAAGKLINVNGGNDALFAFGGNPGYVNVSDIESSLGLDDGTFEGLRTVQADDDEGFFDGVAMSGTFQVAAGQTLTLDYEFLVNEVGDNYNDALFIVINGKAFKLSENLEAPNGASQSFDGESWDESSGAKSFTHTFDQTGEATISFVLFNEGDSINGIWDPAVILDNLSTEGKIISHDEETPELTTIPVSLTFDDFADGSETHQVELKGVPADWVLDLEETFGEHAGLVSVSTETSGGFVTYTFDITDYVDRLNGIDPVTDTPDGVVGNGSVTIDFTFDPLDWTSQRLNDGSENKDGPAEITVTATASETNLSGSDLTELNDISTTVDTVTVDIKEDVPEVQDATLVHDESRFVQSDADDVRWTGSSVALAIYKSGRDFDEVDSVSDLLGFAQNEVAVNFFSDGPNTGDAATDSTVDDNNIDGESFEFKAYDGTLSVLQTTAGEAIFLHTDPANPNIVWGLTDDGEAVFAVHLEQPSAGESSSLTATFVQFQSVHNPDPDSHDEVTAALNLQIRAIDDEGDVSEYANLAITIQDDGPSIGYIRNNNDDFKESDLTRGDHKDTISGRIYADFGVDGGKFTGLELKSVTDPDGTAGDAVAPGFDGNLTSNGVAVVFGPAVVIGGKLTLIGKAGDAEVIKVTLDEDSGSFKATLLGPIDHPDQNGGQQVGFRDQLKLTFTATVTDGDGDTASKDFSVRVKDDGPDADSEYRTHKSSWVSEHDMLHGGAAVSGTLDVDFGADGGSITDVEFIRWSDTEDNNPNGTILTSGSEAVTFGPAELIGGQLVLVGTVSDGAGGTTPVVTVTINPTSGAYTVEVFKGIDHPDLSLEDDANDKDPLSLQFKYTITDTDGDTDTADLVVVIEDDEADAHDTYASEDISEANLLDNDDTNDVVSGTLDIDHNADGIAVVDLWFEGWEDSEDGNPDGAVLKSGGKDVDFGAVGTDIDGNLVLVGTIDGGATDIVTLKVNPGTGEYTVTLHGPVDHPDKSTDGSNTTDPLTLDFGFKVRDGDGDEDEETLSIYIEDSEPVIDSSLNALVQLDDDALTGGHAGGTGDVDPDSANLSGTLNFAAGADGVESVLLTGAALPSGAGFSSSVSGDGTVLTVSQLINGVATDVFRVNLTDNTSGAYTVTQLAAVAHTAGLDENNTQFTINYEVVDKDGDSASGSISVNVDDDSPLAVTDNGEVTEAGTLDVTAANGVLANDAQGADGAVVSGVVAGTGTPVALGAAIETAYGFLTLNADGSYTYEAKSGTISDDVVDSFTYEIKDADGDVSTTTLNITVKDAVPTVNNANNARIKLDDDALAGGHAGGVGDVDPDSENLTGTLDFDAGADGIQSIVITSMGTSGGAVGKLGVYVSASEITLAQDVEQDGSYVSIFRLTLNDTTSGTYTVTQLAPLQHVNGGDENNARFSINYYVTDNDGDTAGGTILLDLNDDSPLAVVDSGDVDEGQTLTVLATAGVLVNDHLGADGAVVTGVVAGDGTPLALGAPIETAYGTLTLSEDGSYTYAAKADVTDVDLVDSFTYQITDADGDTSTARLDINVTAVTPPPPGTDETFTFAVGSPIDGGDGFDTVVLPGAGAANQSIWVTPGGGGSTSFDTDLIRNIEVIDLTNGSTGNEDFGVSSGPNPSLTSTGMLSVQDVIDMTDGDNTLFVIGDGVKDGVNLEAGQAVGSSGDSEIAWTQTATGIIGTEGSTAGLTFNEYSGTGALGETVKLYVEDDLTVTVFGTV</sequence>
<proteinExistence type="predicted"/>
<feature type="domain" description="DUF5801" evidence="2">
    <location>
        <begin position="919"/>
        <end position="1060"/>
    </location>
</feature>